<dbReference type="EMBL" id="CM056742">
    <property type="protein sequence ID" value="KAJ8675591.1"/>
    <property type="molecule type" value="Genomic_DNA"/>
</dbReference>
<name>A0ACC2NWR5_9HYME</name>
<protein>
    <submittedName>
        <fullName evidence="1">Uncharacterized protein</fullName>
    </submittedName>
</protein>
<evidence type="ECO:0000313" key="1">
    <source>
        <dbReference type="EMBL" id="KAJ8675591.1"/>
    </source>
</evidence>
<gene>
    <name evidence="1" type="ORF">QAD02_011377</name>
</gene>
<keyword evidence="2" id="KW-1185">Reference proteome</keyword>
<organism evidence="1 2">
    <name type="scientific">Eretmocerus hayati</name>
    <dbReference type="NCBI Taxonomy" id="131215"/>
    <lineage>
        <taxon>Eukaryota</taxon>
        <taxon>Metazoa</taxon>
        <taxon>Ecdysozoa</taxon>
        <taxon>Arthropoda</taxon>
        <taxon>Hexapoda</taxon>
        <taxon>Insecta</taxon>
        <taxon>Pterygota</taxon>
        <taxon>Neoptera</taxon>
        <taxon>Endopterygota</taxon>
        <taxon>Hymenoptera</taxon>
        <taxon>Apocrita</taxon>
        <taxon>Proctotrupomorpha</taxon>
        <taxon>Chalcidoidea</taxon>
        <taxon>Aphelinidae</taxon>
        <taxon>Aphelininae</taxon>
        <taxon>Eretmocerus</taxon>
    </lineage>
</organism>
<reference evidence="1" key="1">
    <citation type="submission" date="2023-04" db="EMBL/GenBank/DDBJ databases">
        <title>A chromosome-level genome assembly of the parasitoid wasp Eretmocerus hayati.</title>
        <authorList>
            <person name="Zhong Y."/>
            <person name="Liu S."/>
            <person name="Liu Y."/>
        </authorList>
    </citation>
    <scope>NUCLEOTIDE SEQUENCE</scope>
    <source>
        <strain evidence="1">ZJU_SS_LIU_2023</strain>
    </source>
</reference>
<evidence type="ECO:0000313" key="2">
    <source>
        <dbReference type="Proteomes" id="UP001239111"/>
    </source>
</evidence>
<accession>A0ACC2NWR5</accession>
<sequence>MSKQKMRTCPTLLLLFLVLNVDADKGLNYAMSRAERSPIIGGKQASIEKYAFFVSLELVEIQVCGGSIITNQWVLTAAHCFDMSKKKDQYKIRSGATAEGIGGTKHRIESYEIRFDYVRDDRNLLHNDLALIRVKDVFYYDELRQPIKMFDFHEESPAGSSATIIGFSSTNQRRGEDSGVYRLTESYIRIFSKIECTSIWAKFKVPVIPKSTICAGADVRKDTCGGDSGGPLIIDGRLAGVTSFGRPRCAIPGVPAFYTEIAQFRHWIDSRTTFMQRRLFYTEIEAVRTKCRG</sequence>
<proteinExistence type="predicted"/>
<comment type="caution">
    <text evidence="1">The sequence shown here is derived from an EMBL/GenBank/DDBJ whole genome shotgun (WGS) entry which is preliminary data.</text>
</comment>
<dbReference type="Proteomes" id="UP001239111">
    <property type="component" value="Chromosome 2"/>
</dbReference>